<dbReference type="Pfam" id="PF13385">
    <property type="entry name" value="Laminin_G_3"/>
    <property type="match status" value="1"/>
</dbReference>
<dbReference type="InterPro" id="IPR006558">
    <property type="entry name" value="LamG-like"/>
</dbReference>
<dbReference type="GO" id="GO:0005576">
    <property type="term" value="C:extracellular region"/>
    <property type="evidence" value="ECO:0007669"/>
    <property type="project" value="UniProtKB-SubCell"/>
</dbReference>
<dbReference type="InterPro" id="IPR013320">
    <property type="entry name" value="ConA-like_dom_sf"/>
</dbReference>
<evidence type="ECO:0000256" key="3">
    <source>
        <dbReference type="ARBA" id="ARBA00022729"/>
    </source>
</evidence>
<feature type="domain" description="LamG-like jellyroll fold" evidence="5">
    <location>
        <begin position="700"/>
        <end position="859"/>
    </location>
</feature>
<keyword evidence="4" id="KW-1015">Disulfide bond</keyword>
<keyword evidence="7" id="KW-1185">Reference proteome</keyword>
<reference evidence="6 7" key="1">
    <citation type="submission" date="2021-01" db="EMBL/GenBank/DDBJ databases">
        <title>Whole genome shotgun sequence of Planotetraspora kaengkrachanensis NBRC 104272.</title>
        <authorList>
            <person name="Komaki H."/>
            <person name="Tamura T."/>
        </authorList>
    </citation>
    <scope>NUCLEOTIDE SEQUENCE [LARGE SCALE GENOMIC DNA]</scope>
    <source>
        <strain evidence="6 7">NBRC 104272</strain>
    </source>
</reference>
<evidence type="ECO:0000313" key="6">
    <source>
        <dbReference type="EMBL" id="GIG79146.1"/>
    </source>
</evidence>
<dbReference type="Pfam" id="PF24517">
    <property type="entry name" value="CBM96"/>
    <property type="match status" value="1"/>
</dbReference>
<comment type="caution">
    <text evidence="6">The sequence shown here is derived from an EMBL/GenBank/DDBJ whole genome shotgun (WGS) entry which is preliminary data.</text>
</comment>
<dbReference type="AlphaFoldDB" id="A0A8J3M4S5"/>
<comment type="subcellular location">
    <subcellularLocation>
        <location evidence="1">Secreted</location>
    </subcellularLocation>
</comment>
<dbReference type="EMBL" id="BONV01000007">
    <property type="protein sequence ID" value="GIG79146.1"/>
    <property type="molecule type" value="Genomic_DNA"/>
</dbReference>
<dbReference type="NCBIfam" id="NF033679">
    <property type="entry name" value="DNRLRE_dom"/>
    <property type="match status" value="1"/>
</dbReference>
<keyword evidence="3" id="KW-0732">Signal</keyword>
<dbReference type="SUPFAM" id="SSF49899">
    <property type="entry name" value="Concanavalin A-like lectins/glucanases"/>
    <property type="match status" value="1"/>
</dbReference>
<organism evidence="6 7">
    <name type="scientific">Planotetraspora kaengkrachanensis</name>
    <dbReference type="NCBI Taxonomy" id="575193"/>
    <lineage>
        <taxon>Bacteria</taxon>
        <taxon>Bacillati</taxon>
        <taxon>Actinomycetota</taxon>
        <taxon>Actinomycetes</taxon>
        <taxon>Streptosporangiales</taxon>
        <taxon>Streptosporangiaceae</taxon>
        <taxon>Planotetraspora</taxon>
    </lineage>
</organism>
<dbReference type="Proteomes" id="UP000630097">
    <property type="component" value="Unassembled WGS sequence"/>
</dbReference>
<protein>
    <recommendedName>
        <fullName evidence="5">LamG-like jellyroll fold domain-containing protein</fullName>
    </recommendedName>
</protein>
<proteinExistence type="predicted"/>
<sequence length="867" mass="90119">MALPDGSFRLEVSSGPTRVRRSGGWVDIDTTLVKSGGALRPRASAADLTVGSGGAAPFALLRSGASAYGLSWPATLPEPVVHGDTATYRGVRLPSGQPADLAVTALKTGFAHTVVLRDRPARPVEIRLPVVSAGGVRLTLDARTGSLELRDPAGRLVASAPAPQMWDASSDADGDSAMVRVDAAVEDTAAGQALVLRPDMDFLTSPDRRYPVTIDPTTSLYAATDVWTSNASSVTRQGSDVLKAGHKAESRRCPDGCTARSYLKFGASSLVGTRIVDADLWLYSWRASSCTEGAGLEVSRVTGEWDPATLTWSAQPPVTTADAVTNRERHGHSAACPADYMGWDIDSIVSAWAAGAPDYGLRLAAADESDPDSWAKFYSANKYSGADAREPRLIITYENPPPAPTAADLSSDPGGACATDAAAPALSSTATPILTAVLRDPDNRVGGTIEWWDGQTLKGSRNFPPITNSRISSGLPFSATVPAGSFTDGQTIAWRARSSDENATSGWSAWCHLKISTASPGAPQVTSADYPDDGQAHGGVGKPGDFTFTPGSPDVVAYEYTFVGQAPVTESVAPGESLTVTWAPASVGSQTLQVRNRNAAGRWSSRVSYGFSVAAGGGNGGPGGGEFTLSSYWPFDEGSGTSAANAVPGAPDMTLRSDATWQPSFEDGGLGGRMGASDLVVDAQSGGYADTSSGAVSTGGSFSVMAWAKPTVLPETPDDRMVVVSQFGETNTGYSIEERISPDDPEPIARWALVTSGGDSDGKVVVWSSDPVDPWGWAHLTAVYDAVSHTARLYVDGNCSEAVPGVGPIAGCPPIDAPDMIDATGPVTVGRGQTGSAPGRYFTGDIDEVRLYDGVVSQTEIAQRQVS</sequence>
<gene>
    <name evidence="6" type="ORF">Pka01_22730</name>
</gene>
<evidence type="ECO:0000256" key="1">
    <source>
        <dbReference type="ARBA" id="ARBA00004613"/>
    </source>
</evidence>
<evidence type="ECO:0000256" key="4">
    <source>
        <dbReference type="ARBA" id="ARBA00023157"/>
    </source>
</evidence>
<evidence type="ECO:0000313" key="7">
    <source>
        <dbReference type="Proteomes" id="UP000630097"/>
    </source>
</evidence>
<name>A0A8J3M4S5_9ACTN</name>
<evidence type="ECO:0000259" key="5">
    <source>
        <dbReference type="SMART" id="SM00560"/>
    </source>
</evidence>
<dbReference type="SMART" id="SM00560">
    <property type="entry name" value="LamGL"/>
    <property type="match status" value="1"/>
</dbReference>
<dbReference type="Gene3D" id="2.60.120.200">
    <property type="match status" value="1"/>
</dbReference>
<evidence type="ECO:0000256" key="2">
    <source>
        <dbReference type="ARBA" id="ARBA00022525"/>
    </source>
</evidence>
<keyword evidence="2" id="KW-0964">Secreted</keyword>
<dbReference type="InterPro" id="IPR055372">
    <property type="entry name" value="CBM96"/>
</dbReference>
<accession>A0A8J3M4S5</accession>